<organism evidence="1 2">
    <name type="scientific">Trichothecium roseum</name>
    <dbReference type="NCBI Taxonomy" id="47278"/>
    <lineage>
        <taxon>Eukaryota</taxon>
        <taxon>Fungi</taxon>
        <taxon>Dikarya</taxon>
        <taxon>Ascomycota</taxon>
        <taxon>Pezizomycotina</taxon>
        <taxon>Sordariomycetes</taxon>
        <taxon>Hypocreomycetidae</taxon>
        <taxon>Hypocreales</taxon>
        <taxon>Hypocreales incertae sedis</taxon>
        <taxon>Trichothecium</taxon>
    </lineage>
</organism>
<dbReference type="EMBL" id="CM047944">
    <property type="protein sequence ID" value="KAI9898967.1"/>
    <property type="molecule type" value="Genomic_DNA"/>
</dbReference>
<gene>
    <name evidence="1" type="ORF">N3K66_005428</name>
</gene>
<protein>
    <submittedName>
        <fullName evidence="1">Uncharacterized protein</fullName>
    </submittedName>
</protein>
<accession>A0ACC0UZR1</accession>
<reference evidence="1" key="1">
    <citation type="submission" date="2022-10" db="EMBL/GenBank/DDBJ databases">
        <title>Complete Genome of Trichothecium roseum strain YXFP-22015, a Plant Pathogen Isolated from Citrus.</title>
        <authorList>
            <person name="Wang Y."/>
            <person name="Zhu L."/>
        </authorList>
    </citation>
    <scope>NUCLEOTIDE SEQUENCE</scope>
    <source>
        <strain evidence="1">YXFP-22015</strain>
    </source>
</reference>
<evidence type="ECO:0000313" key="1">
    <source>
        <dbReference type="EMBL" id="KAI9898967.1"/>
    </source>
</evidence>
<proteinExistence type="predicted"/>
<sequence length="723" mass="80851">MAMPCVSSDNCLAVALVINRSRDGPAFVFHYPPQVEVPKDDKLDSPSTGELEDILLERLSQPANRDAPIGGTAEDLPRHWDHDEHLMTESGSHVVPWEHVAGFPARDLAGILTPARSYHKSLFHLSLDPLHCISYPIHVPENGKWKKAKKAAKSKASKAADDLLSPADAEVSSGRISPNGNGGSKDREAKNDDDEEKRASMTMFNLVFILSPKKDETKDLVDTLYSNIVKKANKAYKYSQQHSDFVWKESKRILVAKDKAREDQKKMSVLWKEVLQSSSLAASMQDIYNAVSQNKIAALHLDTAAGVLTPSFQIPVPFHLPDLPPLNSDRDERGLWLTSANAFMSQDALDEPGFLDRNFSLLLMDDEKKIIAELQAYPDPTTMSMVDFVRLCKPTMSLYQIAQSNVLTLSEVRKFAQHFIYWRRAIPIPPLHARDTYIVSPNCDQRRLPLDAPEWQRTFPVAPPLPNFLAELSQAPRPYKHFSPGKAHRPGYLLMLSWLMRRGWVTQLCTFAYVVAWPEIIYEVEYEMEAEEIAAASAAEEARELASTTTTTTTTTASASNLEASVDSLAQATASMDMEDDGSSSTPEPPQSSTQQAAEAARLERIANKAHREATEKVIAHSRKAVPQASAHPSQNDAPHLSGLTPHIILDAKKATGKEARYLSAIGKRFEDPRLKQAWQSMSKYFDGRSALERIALQEDMKRKEVWVQLTGMTEYLMCTRHW</sequence>
<keyword evidence="2" id="KW-1185">Reference proteome</keyword>
<comment type="caution">
    <text evidence="1">The sequence shown here is derived from an EMBL/GenBank/DDBJ whole genome shotgun (WGS) entry which is preliminary data.</text>
</comment>
<name>A0ACC0UZR1_9HYPO</name>
<dbReference type="Proteomes" id="UP001163324">
    <property type="component" value="Chromosome 5"/>
</dbReference>
<evidence type="ECO:0000313" key="2">
    <source>
        <dbReference type="Proteomes" id="UP001163324"/>
    </source>
</evidence>